<name>A0A933SCL3_UNCEI</name>
<comment type="similarity">
    <text evidence="1">Belongs to the FldB/FldC dehydratase alpha/beta subunit family.</text>
</comment>
<dbReference type="PANTHER" id="PTHR30548:SF5">
    <property type="entry name" value="SUBUNIT OF OXYGEN-SENSITIVE 2-HYDROXYISOCAPROYL-COA DEHYDRATASE"/>
    <property type="match status" value="1"/>
</dbReference>
<dbReference type="Proteomes" id="UP000696931">
    <property type="component" value="Unassembled WGS sequence"/>
</dbReference>
<keyword evidence="2" id="KW-0479">Metal-binding</keyword>
<evidence type="ECO:0000256" key="2">
    <source>
        <dbReference type="ARBA" id="ARBA00022723"/>
    </source>
</evidence>
<dbReference type="AlphaFoldDB" id="A0A933SCL3"/>
<dbReference type="Pfam" id="PF06050">
    <property type="entry name" value="HGD-D"/>
    <property type="match status" value="1"/>
</dbReference>
<evidence type="ECO:0000256" key="4">
    <source>
        <dbReference type="ARBA" id="ARBA00023014"/>
    </source>
</evidence>
<dbReference type="Gene3D" id="3.40.50.11900">
    <property type="match status" value="1"/>
</dbReference>
<keyword evidence="4" id="KW-0411">Iron-sulfur</keyword>
<comment type="caution">
    <text evidence="5">The sequence shown here is derived from an EMBL/GenBank/DDBJ whole genome shotgun (WGS) entry which is preliminary data.</text>
</comment>
<dbReference type="PANTHER" id="PTHR30548">
    <property type="entry name" value="2-HYDROXYGLUTARYL-COA DEHYDRATASE, D-COMPONENT-RELATED"/>
    <property type="match status" value="1"/>
</dbReference>
<dbReference type="Gene3D" id="3.40.50.11890">
    <property type="match status" value="1"/>
</dbReference>
<evidence type="ECO:0000256" key="1">
    <source>
        <dbReference type="ARBA" id="ARBA00005806"/>
    </source>
</evidence>
<gene>
    <name evidence="5" type="ORF">HZA61_07060</name>
</gene>
<dbReference type="GO" id="GO:0051536">
    <property type="term" value="F:iron-sulfur cluster binding"/>
    <property type="evidence" value="ECO:0007669"/>
    <property type="project" value="UniProtKB-KW"/>
</dbReference>
<accession>A0A933SCL3</accession>
<keyword evidence="3" id="KW-0408">Iron</keyword>
<dbReference type="GO" id="GO:0046872">
    <property type="term" value="F:metal ion binding"/>
    <property type="evidence" value="ECO:0007669"/>
    <property type="project" value="UniProtKB-KW"/>
</dbReference>
<dbReference type="EMBL" id="JACRIW010000047">
    <property type="protein sequence ID" value="MBI5169230.1"/>
    <property type="molecule type" value="Genomic_DNA"/>
</dbReference>
<sequence>MSAIRVFPEWRGKDLDGMLHAVVELLDDTEFPTVKRWREAGGKVVGHFQVYFPEEIAHAAGMLPFKMRGAPIEPKHADSHFGSYLCSILKTSLELVVSKRVELELFVTHPICDAARNLAAVFGRNFPYPCQILYLPQNATSPAARTYLAGEYARVRDLCGEIAGVTVTDEALRNSIAVFNRNRELLRKLYAIKRETPWQVAMHEAYALVAVGGLMPREEHNELLEAVLPLLETRERKKHDRVRVVFEGGFCEQPPFELIRAIGRSCYVVDDDLLIGLRWILEDLPVTGDPLDALAWGYLERSSYSPVQHDPRKQKEDMLLKRVRESNASAVILAAAKMCEPGLEEQVAYVHALDEAKLPYFVTEFEENMTSYDTLEIQLETFVENLLFV</sequence>
<protein>
    <submittedName>
        <fullName evidence="5">2-hydroxyacyl-CoA dehydratase</fullName>
    </submittedName>
</protein>
<evidence type="ECO:0000313" key="5">
    <source>
        <dbReference type="EMBL" id="MBI5169230.1"/>
    </source>
</evidence>
<evidence type="ECO:0000313" key="6">
    <source>
        <dbReference type="Proteomes" id="UP000696931"/>
    </source>
</evidence>
<dbReference type="Gene3D" id="1.20.1270.370">
    <property type="match status" value="1"/>
</dbReference>
<organism evidence="5 6">
    <name type="scientific">Eiseniibacteriota bacterium</name>
    <dbReference type="NCBI Taxonomy" id="2212470"/>
    <lineage>
        <taxon>Bacteria</taxon>
        <taxon>Candidatus Eiseniibacteriota</taxon>
    </lineage>
</organism>
<evidence type="ECO:0000256" key="3">
    <source>
        <dbReference type="ARBA" id="ARBA00023004"/>
    </source>
</evidence>
<proteinExistence type="inferred from homology"/>
<dbReference type="InterPro" id="IPR010327">
    <property type="entry name" value="FldB/FldC_alpha/beta"/>
</dbReference>
<reference evidence="5" key="1">
    <citation type="submission" date="2020-07" db="EMBL/GenBank/DDBJ databases">
        <title>Huge and variable diversity of episymbiotic CPR bacteria and DPANN archaea in groundwater ecosystems.</title>
        <authorList>
            <person name="He C.Y."/>
            <person name="Keren R."/>
            <person name="Whittaker M."/>
            <person name="Farag I.F."/>
            <person name="Doudna J."/>
            <person name="Cate J.H.D."/>
            <person name="Banfield J.F."/>
        </authorList>
    </citation>
    <scope>NUCLEOTIDE SEQUENCE</scope>
    <source>
        <strain evidence="5">NC_groundwater_1813_Pr3_B-0.1um_71_17</strain>
    </source>
</reference>